<feature type="transmembrane region" description="Helical" evidence="9">
    <location>
        <begin position="263"/>
        <end position="293"/>
    </location>
</feature>
<dbReference type="InterPro" id="IPR022645">
    <property type="entry name" value="SecD/SecF_bac"/>
</dbReference>
<feature type="transmembrane region" description="Helical" evidence="9">
    <location>
        <begin position="237"/>
        <end position="257"/>
    </location>
</feature>
<keyword evidence="4 9" id="KW-0812">Transmembrane</keyword>
<dbReference type="Proteomes" id="UP000295135">
    <property type="component" value="Unassembled WGS sequence"/>
</dbReference>
<dbReference type="AlphaFoldDB" id="A0A4R3K0G2"/>
<dbReference type="GO" id="GO:0006605">
    <property type="term" value="P:protein targeting"/>
    <property type="evidence" value="ECO:0007669"/>
    <property type="project" value="UniProtKB-UniRule"/>
</dbReference>
<evidence type="ECO:0000256" key="3">
    <source>
        <dbReference type="ARBA" id="ARBA00022475"/>
    </source>
</evidence>
<dbReference type="PRINTS" id="PR01755">
    <property type="entry name" value="SECFTRNLCASE"/>
</dbReference>
<dbReference type="HAMAP" id="MF_01464_B">
    <property type="entry name" value="SecF_B"/>
    <property type="match status" value="1"/>
</dbReference>
<dbReference type="Pfam" id="PF07549">
    <property type="entry name" value="Sec_GG"/>
    <property type="match status" value="1"/>
</dbReference>
<evidence type="ECO:0000256" key="7">
    <source>
        <dbReference type="ARBA" id="ARBA00023010"/>
    </source>
</evidence>
<protein>
    <recommendedName>
        <fullName evidence="9">Protein-export membrane protein SecF</fullName>
    </recommendedName>
</protein>
<keyword evidence="2 9" id="KW-0813">Transport</keyword>
<keyword evidence="6 9" id="KW-1133">Transmembrane helix</keyword>
<feature type="transmembrane region" description="Helical" evidence="9">
    <location>
        <begin position="162"/>
        <end position="183"/>
    </location>
</feature>
<dbReference type="NCBIfam" id="TIGR00916">
    <property type="entry name" value="2A0604s01"/>
    <property type="match status" value="1"/>
</dbReference>
<dbReference type="GO" id="GO:0005886">
    <property type="term" value="C:plasma membrane"/>
    <property type="evidence" value="ECO:0007669"/>
    <property type="project" value="UniProtKB-SubCell"/>
</dbReference>
<dbReference type="InterPro" id="IPR005665">
    <property type="entry name" value="SecF_bac"/>
</dbReference>
<evidence type="ECO:0000256" key="4">
    <source>
        <dbReference type="ARBA" id="ARBA00022692"/>
    </source>
</evidence>
<comment type="function">
    <text evidence="9">Part of the Sec protein translocase complex. Interacts with the SecYEG preprotein conducting channel. SecDF uses the proton motive force (PMF) to complete protein translocation after the ATP-dependent function of SecA.</text>
</comment>
<organism evidence="11 12">
    <name type="scientific">Sulfuritortus calidifontis</name>
    <dbReference type="NCBI Taxonomy" id="1914471"/>
    <lineage>
        <taxon>Bacteria</taxon>
        <taxon>Pseudomonadati</taxon>
        <taxon>Pseudomonadota</taxon>
        <taxon>Betaproteobacteria</taxon>
        <taxon>Nitrosomonadales</taxon>
        <taxon>Thiobacillaceae</taxon>
        <taxon>Sulfuritortus</taxon>
    </lineage>
</organism>
<comment type="caution">
    <text evidence="11">The sequence shown here is derived from an EMBL/GenBank/DDBJ whole genome shotgun (WGS) entry which is preliminary data.</text>
</comment>
<evidence type="ECO:0000313" key="11">
    <source>
        <dbReference type="EMBL" id="TCS73418.1"/>
    </source>
</evidence>
<sequence length="312" mass="33914">MIELFRLKRDIPFMRFARSTIFFSVAFIVASIALLATRGLNLGVDFTGGTVMEVGYPHAADIPAIRAQLAQHGHADAQVQNFGSANEVLVRLPVKQGVTSAQLSEQVLAVLKQADPSTELRRVEFVGPQVGKELFEDGSLALVVVAIGITLYLMLRFEWRMAVGAIFATAHDIFIVLGIWSLFQWEFSLTVLAAVLAILGYSVNDTVVVFDRIRENFRKTRIADVAALMDNAKTATLSRTIITSGTTLLMVLAMLFLGGEVLYGFALCLAIGILVGTYSSVLVASPITMWLGVSREDFIRPVKAASDDGAQV</sequence>
<evidence type="ECO:0000313" key="12">
    <source>
        <dbReference type="Proteomes" id="UP000295135"/>
    </source>
</evidence>
<dbReference type="PANTHER" id="PTHR30081:SF8">
    <property type="entry name" value="PROTEIN TRANSLOCASE SUBUNIT SECF"/>
    <property type="match status" value="1"/>
</dbReference>
<evidence type="ECO:0000256" key="8">
    <source>
        <dbReference type="ARBA" id="ARBA00023136"/>
    </source>
</evidence>
<evidence type="ECO:0000256" key="2">
    <source>
        <dbReference type="ARBA" id="ARBA00022448"/>
    </source>
</evidence>
<keyword evidence="8 9" id="KW-0472">Membrane</keyword>
<feature type="transmembrane region" description="Helical" evidence="9">
    <location>
        <begin position="189"/>
        <end position="210"/>
    </location>
</feature>
<dbReference type="InterPro" id="IPR022646">
    <property type="entry name" value="SecD/SecF_CS"/>
</dbReference>
<proteinExistence type="inferred from homology"/>
<keyword evidence="12" id="KW-1185">Reference proteome</keyword>
<dbReference type="SUPFAM" id="SSF82866">
    <property type="entry name" value="Multidrug efflux transporter AcrB transmembrane domain"/>
    <property type="match status" value="1"/>
</dbReference>
<reference evidence="11 12" key="1">
    <citation type="submission" date="2019-03" db="EMBL/GenBank/DDBJ databases">
        <title>Genomic Encyclopedia of Type Strains, Phase IV (KMG-IV): sequencing the most valuable type-strain genomes for metagenomic binning, comparative biology and taxonomic classification.</title>
        <authorList>
            <person name="Goeker M."/>
        </authorList>
    </citation>
    <scope>NUCLEOTIDE SEQUENCE [LARGE SCALE GENOMIC DNA]</scope>
    <source>
        <strain evidence="11 12">DSM 103923</strain>
    </source>
</reference>
<evidence type="ECO:0000256" key="9">
    <source>
        <dbReference type="HAMAP-Rule" id="MF_01464"/>
    </source>
</evidence>
<gene>
    <name evidence="9" type="primary">secF</name>
    <name evidence="11" type="ORF">EDC61_102188</name>
</gene>
<feature type="transmembrane region" description="Helical" evidence="9">
    <location>
        <begin position="138"/>
        <end position="155"/>
    </location>
</feature>
<accession>A0A4R3K0G2</accession>
<dbReference type="NCBIfam" id="TIGR00966">
    <property type="entry name" value="transloc_SecF"/>
    <property type="match status" value="1"/>
</dbReference>
<evidence type="ECO:0000259" key="10">
    <source>
        <dbReference type="Pfam" id="PF02355"/>
    </source>
</evidence>
<dbReference type="Pfam" id="PF02355">
    <property type="entry name" value="SecD_SecF_C"/>
    <property type="match status" value="1"/>
</dbReference>
<dbReference type="GO" id="GO:0043952">
    <property type="term" value="P:protein transport by the Sec complex"/>
    <property type="evidence" value="ECO:0007669"/>
    <property type="project" value="UniProtKB-UniRule"/>
</dbReference>
<evidence type="ECO:0000256" key="1">
    <source>
        <dbReference type="ARBA" id="ARBA00004651"/>
    </source>
</evidence>
<comment type="subunit">
    <text evidence="9">Forms a complex with SecD. Part of the essential Sec protein translocation apparatus which comprises SecA, SecYEG and auxiliary proteins SecDF-YajC and YidC.</text>
</comment>
<name>A0A4R3K0G2_9PROT</name>
<dbReference type="FunFam" id="1.20.1640.10:FF:000025">
    <property type="entry name" value="Protein-export membrane protein SecF"/>
    <property type="match status" value="1"/>
</dbReference>
<comment type="subcellular location">
    <subcellularLocation>
        <location evidence="1 9">Cell membrane</location>
        <topology evidence="1 9">Multi-pass membrane protein</topology>
    </subcellularLocation>
</comment>
<evidence type="ECO:0000256" key="6">
    <source>
        <dbReference type="ARBA" id="ARBA00022989"/>
    </source>
</evidence>
<dbReference type="PANTHER" id="PTHR30081">
    <property type="entry name" value="PROTEIN-EXPORT MEMBRANE PROTEIN SEC"/>
    <property type="match status" value="1"/>
</dbReference>
<comment type="similarity">
    <text evidence="9">Belongs to the SecD/SecF family. SecF subfamily.</text>
</comment>
<keyword evidence="5 9" id="KW-0653">Protein transport</keyword>
<dbReference type="InterPro" id="IPR022813">
    <property type="entry name" value="SecD/SecF_arch_bac"/>
</dbReference>
<dbReference type="Gene3D" id="1.20.1640.10">
    <property type="entry name" value="Multidrug efflux transporter AcrB transmembrane domain"/>
    <property type="match status" value="1"/>
</dbReference>
<feature type="transmembrane region" description="Helical" evidence="9">
    <location>
        <begin position="21"/>
        <end position="40"/>
    </location>
</feature>
<dbReference type="InterPro" id="IPR055344">
    <property type="entry name" value="SecD_SecF_C_bact"/>
</dbReference>
<dbReference type="EMBL" id="SLZY01000002">
    <property type="protein sequence ID" value="TCS73418.1"/>
    <property type="molecule type" value="Genomic_DNA"/>
</dbReference>
<dbReference type="InterPro" id="IPR048634">
    <property type="entry name" value="SecD_SecF_C"/>
</dbReference>
<dbReference type="GO" id="GO:0065002">
    <property type="term" value="P:intracellular protein transmembrane transport"/>
    <property type="evidence" value="ECO:0007669"/>
    <property type="project" value="UniProtKB-UniRule"/>
</dbReference>
<feature type="domain" description="Protein export membrane protein SecD/SecF C-terminal" evidence="10">
    <location>
        <begin position="108"/>
        <end position="292"/>
    </location>
</feature>
<keyword evidence="7 9" id="KW-0811">Translocation</keyword>
<dbReference type="GO" id="GO:0015450">
    <property type="term" value="F:protein-transporting ATPase activity"/>
    <property type="evidence" value="ECO:0007669"/>
    <property type="project" value="InterPro"/>
</dbReference>
<evidence type="ECO:0000256" key="5">
    <source>
        <dbReference type="ARBA" id="ARBA00022927"/>
    </source>
</evidence>
<keyword evidence="3 9" id="KW-1003">Cell membrane</keyword>